<dbReference type="EMBL" id="BMHB01000001">
    <property type="protein sequence ID" value="GGI13097.1"/>
    <property type="molecule type" value="Genomic_DNA"/>
</dbReference>
<accession>A0A8J3ALI8</accession>
<dbReference type="RefSeq" id="WP_087998022.1">
    <property type="nucleotide sequence ID" value="NZ_BMHB01000001.1"/>
</dbReference>
<keyword evidence="1" id="KW-1133">Transmembrane helix</keyword>
<evidence type="ECO:0000313" key="2">
    <source>
        <dbReference type="EMBL" id="GGI13097.1"/>
    </source>
</evidence>
<keyword evidence="1" id="KW-0472">Membrane</keyword>
<keyword evidence="3" id="KW-1185">Reference proteome</keyword>
<reference evidence="3" key="1">
    <citation type="journal article" date="2019" name="Int. J. Syst. Evol. Microbiol.">
        <title>The Global Catalogue of Microorganisms (GCM) 10K type strain sequencing project: providing services to taxonomists for standard genome sequencing and annotation.</title>
        <authorList>
            <consortium name="The Broad Institute Genomics Platform"/>
            <consortium name="The Broad Institute Genome Sequencing Center for Infectious Disease"/>
            <person name="Wu L."/>
            <person name="Ma J."/>
        </authorList>
    </citation>
    <scope>NUCLEOTIDE SEQUENCE [LARGE SCALE GENOMIC DNA]</scope>
    <source>
        <strain evidence="3">CGMCC 1.14993</strain>
    </source>
</reference>
<feature type="transmembrane region" description="Helical" evidence="1">
    <location>
        <begin position="62"/>
        <end position="81"/>
    </location>
</feature>
<organism evidence="2 3">
    <name type="scientific">Gottfriedia solisilvae</name>
    <dbReference type="NCBI Taxonomy" id="1516104"/>
    <lineage>
        <taxon>Bacteria</taxon>
        <taxon>Bacillati</taxon>
        <taxon>Bacillota</taxon>
        <taxon>Bacilli</taxon>
        <taxon>Bacillales</taxon>
        <taxon>Bacillaceae</taxon>
        <taxon>Gottfriedia</taxon>
    </lineage>
</organism>
<evidence type="ECO:0000313" key="3">
    <source>
        <dbReference type="Proteomes" id="UP000626244"/>
    </source>
</evidence>
<feature type="transmembrane region" description="Helical" evidence="1">
    <location>
        <begin position="137"/>
        <end position="160"/>
    </location>
</feature>
<protein>
    <recommendedName>
        <fullName evidence="4">DUF2269 domain-containing protein</fullName>
    </recommendedName>
</protein>
<evidence type="ECO:0000256" key="1">
    <source>
        <dbReference type="SAM" id="Phobius"/>
    </source>
</evidence>
<dbReference type="Proteomes" id="UP000626244">
    <property type="component" value="Unassembled WGS sequence"/>
</dbReference>
<dbReference type="AlphaFoldDB" id="A0A8J3ALI8"/>
<feature type="transmembrane region" description="Helical" evidence="1">
    <location>
        <begin position="12"/>
        <end position="39"/>
    </location>
</feature>
<keyword evidence="1" id="KW-0812">Transmembrane</keyword>
<gene>
    <name evidence="2" type="ORF">GCM10007380_16210</name>
</gene>
<evidence type="ECO:0008006" key="4">
    <source>
        <dbReference type="Google" id="ProtNLM"/>
    </source>
</evidence>
<dbReference type="OrthoDB" id="156858at2"/>
<proteinExistence type="predicted"/>
<comment type="caution">
    <text evidence="2">The sequence shown here is derived from an EMBL/GenBank/DDBJ whole genome shotgun (WGS) entry which is preliminary data.</text>
</comment>
<name>A0A8J3ALI8_9BACI</name>
<sequence>MTKKKINLTKKNILVSIHVIAFCAWFGATLSLILLSFYLKNAENGNQLIYTLSSMHIIDETLLKFPALATLITGILLSIWTQWGLVKYYWVVIKLVLTILIILLGIFFINDWFALLIKYANQLGIDALSSNEFKTSWLSIIVTGIFNLICMTVMTIVTYFKPFGKIKKNKKLEMNKS</sequence>
<feature type="transmembrane region" description="Helical" evidence="1">
    <location>
        <begin position="88"/>
        <end position="109"/>
    </location>
</feature>